<evidence type="ECO:0008006" key="4">
    <source>
        <dbReference type="Google" id="ProtNLM"/>
    </source>
</evidence>
<dbReference type="PANTHER" id="PTHR28663:SF1">
    <property type="entry name" value="CILIA- AND FLAGELLA- ASSOCIATED PROTEIN 210"/>
    <property type="match status" value="1"/>
</dbReference>
<evidence type="ECO:0000256" key="2">
    <source>
        <dbReference type="SAM" id="MobiDB-lite"/>
    </source>
</evidence>
<evidence type="ECO:0000313" key="3">
    <source>
        <dbReference type="EMBL" id="CEM45572.1"/>
    </source>
</evidence>
<dbReference type="PANTHER" id="PTHR28663">
    <property type="entry name" value="COILED-COIL DOMAIN-CONTAINING PROTEIN 173"/>
    <property type="match status" value="1"/>
</dbReference>
<sequence>MSGARIAIKGPGPSRVQIHADVPPAPNFSGSDFGSPTSSQPIDPMELQDRRKHDFEEAAYQAQLRRATIERARRLMTNNADRYKTFASNLMLADVLHERENQKKIKKQFDDLMASQDEKFMEMERTSYRRMLEREVFEKDEIVRKNRECAEFRAQQLEEVKDKRMQEIEKETQRANEYLQDMRKQEAKKLEKEEEAIRDYAQTKEKVQKMMKTRAQEIFDSQMATRQAMIDAQAKKLTELKENESAKTAKEELEYKVREERIMQEREEERRKTKEMIEKHRNEQKEEFQQSMKRMLAREVQDVEERRAEAKKVAAFQQQQAELQRWKKATEVQQRDLTMDRTLKKIDEEEKEFLQYCMENVKEIKEESRNPIPCIKAIRSYQKSLQHHLN</sequence>
<gene>
    <name evidence="3" type="ORF">Cvel_29349</name>
</gene>
<feature type="compositionally biased region" description="Polar residues" evidence="2">
    <location>
        <begin position="28"/>
        <end position="41"/>
    </location>
</feature>
<organism evidence="3">
    <name type="scientific">Chromera velia CCMP2878</name>
    <dbReference type="NCBI Taxonomy" id="1169474"/>
    <lineage>
        <taxon>Eukaryota</taxon>
        <taxon>Sar</taxon>
        <taxon>Alveolata</taxon>
        <taxon>Colpodellida</taxon>
        <taxon>Chromeraceae</taxon>
        <taxon>Chromera</taxon>
    </lineage>
</organism>
<feature type="region of interest" description="Disordered" evidence="2">
    <location>
        <begin position="266"/>
        <end position="288"/>
    </location>
</feature>
<reference evidence="3" key="1">
    <citation type="submission" date="2014-11" db="EMBL/GenBank/DDBJ databases">
        <authorList>
            <person name="Otto D Thomas"/>
            <person name="Naeem Raeece"/>
        </authorList>
    </citation>
    <scope>NUCLEOTIDE SEQUENCE</scope>
</reference>
<protein>
    <recommendedName>
        <fullName evidence="4">Trichohyalin-plectin-homology domain-containing protein</fullName>
    </recommendedName>
</protein>
<feature type="coiled-coil region" evidence="1">
    <location>
        <begin position="154"/>
        <end position="210"/>
    </location>
</feature>
<name>A0A0G4HML7_9ALVE</name>
<dbReference type="VEuPathDB" id="CryptoDB:Cvel_29349"/>
<proteinExistence type="predicted"/>
<dbReference type="AlphaFoldDB" id="A0A0G4HML7"/>
<evidence type="ECO:0000256" key="1">
    <source>
        <dbReference type="SAM" id="Coils"/>
    </source>
</evidence>
<dbReference type="EMBL" id="CDMZ01003222">
    <property type="protein sequence ID" value="CEM45572.1"/>
    <property type="molecule type" value="Genomic_DNA"/>
</dbReference>
<dbReference type="InterPro" id="IPR039986">
    <property type="entry name" value="CFAP210"/>
</dbReference>
<keyword evidence="1" id="KW-0175">Coiled coil</keyword>
<feature type="region of interest" description="Disordered" evidence="2">
    <location>
        <begin position="1"/>
        <end position="46"/>
    </location>
</feature>
<accession>A0A0G4HML7</accession>
<dbReference type="PhylomeDB" id="A0A0G4HML7"/>